<organism evidence="1">
    <name type="scientific">bioreactor metagenome</name>
    <dbReference type="NCBI Taxonomy" id="1076179"/>
    <lineage>
        <taxon>unclassified sequences</taxon>
        <taxon>metagenomes</taxon>
        <taxon>ecological metagenomes</taxon>
    </lineage>
</organism>
<name>A0A645HBT4_9ZZZZ</name>
<gene>
    <name evidence="1" type="ORF">SDC9_183994</name>
</gene>
<accession>A0A645HBT4</accession>
<dbReference type="AlphaFoldDB" id="A0A645HBT4"/>
<proteinExistence type="predicted"/>
<protein>
    <submittedName>
        <fullName evidence="1">Uncharacterized protein</fullName>
    </submittedName>
</protein>
<comment type="caution">
    <text evidence="1">The sequence shown here is derived from an EMBL/GenBank/DDBJ whole genome shotgun (WGS) entry which is preliminary data.</text>
</comment>
<dbReference type="EMBL" id="VSSQ01090638">
    <property type="protein sequence ID" value="MPN36485.1"/>
    <property type="molecule type" value="Genomic_DNA"/>
</dbReference>
<sequence length="129" mass="14099">MLQAVSVGIDNANLTGIAMGNIHFVAGRVIDRSDRVWRGNAVNNFTAAQLDYQHVGGVGIGDKSDAFGRVQRDIQEVMLRLGGVNLHTRQNLRRFAIQGNQFAFASDGVNFIASFINGETDRIHPFEGV</sequence>
<reference evidence="1" key="1">
    <citation type="submission" date="2019-08" db="EMBL/GenBank/DDBJ databases">
        <authorList>
            <person name="Kucharzyk K."/>
            <person name="Murdoch R.W."/>
            <person name="Higgins S."/>
            <person name="Loffler F."/>
        </authorList>
    </citation>
    <scope>NUCLEOTIDE SEQUENCE</scope>
</reference>
<evidence type="ECO:0000313" key="1">
    <source>
        <dbReference type="EMBL" id="MPN36485.1"/>
    </source>
</evidence>